<organism evidence="2 3">
    <name type="scientific">Equus przewalskii</name>
    <name type="common">Przewalski's horse</name>
    <name type="synonym">Equus caballus przewalskii</name>
    <dbReference type="NCBI Taxonomy" id="9798"/>
    <lineage>
        <taxon>Eukaryota</taxon>
        <taxon>Metazoa</taxon>
        <taxon>Chordata</taxon>
        <taxon>Craniata</taxon>
        <taxon>Vertebrata</taxon>
        <taxon>Euteleostomi</taxon>
        <taxon>Mammalia</taxon>
        <taxon>Eutheria</taxon>
        <taxon>Laurasiatheria</taxon>
        <taxon>Perissodactyla</taxon>
        <taxon>Equidae</taxon>
        <taxon>Equus</taxon>
    </lineage>
</organism>
<feature type="region of interest" description="Disordered" evidence="1">
    <location>
        <begin position="230"/>
        <end position="250"/>
    </location>
</feature>
<feature type="compositionally biased region" description="Basic residues" evidence="1">
    <location>
        <begin position="24"/>
        <end position="33"/>
    </location>
</feature>
<feature type="region of interest" description="Disordered" evidence="1">
    <location>
        <begin position="83"/>
        <end position="124"/>
    </location>
</feature>
<name>A0ABM2EWB2_EQUPR</name>
<proteinExistence type="predicted"/>
<feature type="region of interest" description="Disordered" evidence="1">
    <location>
        <begin position="330"/>
        <end position="405"/>
    </location>
</feature>
<evidence type="ECO:0000313" key="3">
    <source>
        <dbReference type="RefSeq" id="XP_008524066.2"/>
    </source>
</evidence>
<feature type="compositionally biased region" description="Low complexity" evidence="1">
    <location>
        <begin position="279"/>
        <end position="292"/>
    </location>
</feature>
<gene>
    <name evidence="3" type="primary">SPATA32</name>
</gene>
<evidence type="ECO:0000313" key="2">
    <source>
        <dbReference type="Proteomes" id="UP001652662"/>
    </source>
</evidence>
<feature type="region of interest" description="Disordered" evidence="1">
    <location>
        <begin position="265"/>
        <end position="292"/>
    </location>
</feature>
<reference evidence="3" key="1">
    <citation type="submission" date="2025-08" db="UniProtKB">
        <authorList>
            <consortium name="RefSeq"/>
        </authorList>
    </citation>
    <scope>IDENTIFICATION</scope>
    <source>
        <tissue evidence="3">Blood</tissue>
    </source>
</reference>
<dbReference type="Pfam" id="PF15310">
    <property type="entry name" value="VAD1-2"/>
    <property type="match status" value="1"/>
</dbReference>
<feature type="compositionally biased region" description="Polar residues" evidence="1">
    <location>
        <begin position="14"/>
        <end position="23"/>
    </location>
</feature>
<feature type="region of interest" description="Disordered" evidence="1">
    <location>
        <begin position="423"/>
        <end position="446"/>
    </location>
</feature>
<keyword evidence="2" id="KW-1185">Reference proteome</keyword>
<protein>
    <submittedName>
        <fullName evidence="3">Spermatogenesis-associated protein 32 isoform X1</fullName>
    </submittedName>
</protein>
<feature type="compositionally biased region" description="Basic and acidic residues" evidence="1">
    <location>
        <begin position="91"/>
        <end position="105"/>
    </location>
</feature>
<sequence length="464" mass="51531">MSQRRRHHRHGAPSVSTAPNSPHQRAHWRRRGSSHQPAARLPDRASVSMGVTGASGFPCCSKASVDIMETQGDVNQYQLQAAQEEDEMELEKELLELEPSHKADLDPDLDPEPELEAKPEPEALLPSALCPALTLEPEEELDMGPNLKVADLESCSEDPEQQGYRIECLPRYMERLMQQDMSQWSVRSNSSYLSSTEEDQVYPDHRSIRVQTSKHLFRADKLIQASEHSLQRAISMQPRKKSMSETTSCSDQELVFKDTLCSEKQLQNPSPQPALPATGSQQPPSPCLSSSNLSPGLSLAELINFATSLAMASSGKVDLLNLEHMIKDPPKKVMEPSTEPAVDPTTQPAMEKPEREEPTEETQPAMEKPEREEPTEELEKPLEAGEPQKAWKQGDENVPCPSFDFSKPGVKRATIEGEVNLLQPSTMSPRLQRAMNDSVPGTKKGSPLLLKIHFKLSSPTSPEK</sequence>
<dbReference type="PANTHER" id="PTHR37338:SF1">
    <property type="entry name" value="SPERMATOGENESIS-ASSOCIATED PROTEIN 32"/>
    <property type="match status" value="1"/>
</dbReference>
<dbReference type="InterPro" id="IPR029297">
    <property type="entry name" value="SPATA32"/>
</dbReference>
<dbReference type="RefSeq" id="XP_008524066.2">
    <property type="nucleotide sequence ID" value="XM_008525844.2"/>
</dbReference>
<feature type="compositionally biased region" description="Basic and acidic residues" evidence="1">
    <location>
        <begin position="367"/>
        <end position="383"/>
    </location>
</feature>
<dbReference type="GeneID" id="103554686"/>
<accession>A0ABM2EWB2</accession>
<evidence type="ECO:0000256" key="1">
    <source>
        <dbReference type="SAM" id="MobiDB-lite"/>
    </source>
</evidence>
<feature type="compositionally biased region" description="Basic residues" evidence="1">
    <location>
        <begin position="1"/>
        <end position="11"/>
    </location>
</feature>
<feature type="region of interest" description="Disordered" evidence="1">
    <location>
        <begin position="1"/>
        <end position="53"/>
    </location>
</feature>
<dbReference type="Proteomes" id="UP001652662">
    <property type="component" value="Chromosome 10"/>
</dbReference>
<dbReference type="PANTHER" id="PTHR37338">
    <property type="entry name" value="SPERMATOGENESIS-ASSOCIATED PROTEIN 32"/>
    <property type="match status" value="1"/>
</dbReference>